<name>A0A2A4Z1P2_9PROT</name>
<feature type="signal peptide" evidence="1">
    <location>
        <begin position="1"/>
        <end position="21"/>
    </location>
</feature>
<dbReference type="EMBL" id="NVUS01000009">
    <property type="protein sequence ID" value="PCJ00937.1"/>
    <property type="molecule type" value="Genomic_DNA"/>
</dbReference>
<comment type="caution">
    <text evidence="2">The sequence shown here is derived from an EMBL/GenBank/DDBJ whole genome shotgun (WGS) entry which is preliminary data.</text>
</comment>
<proteinExistence type="predicted"/>
<accession>A0A2A4Z1P2</accession>
<evidence type="ECO:0000256" key="1">
    <source>
        <dbReference type="SAM" id="SignalP"/>
    </source>
</evidence>
<evidence type="ECO:0000313" key="2">
    <source>
        <dbReference type="EMBL" id="PCJ00937.1"/>
    </source>
</evidence>
<keyword evidence="1" id="KW-0732">Signal</keyword>
<evidence type="ECO:0008006" key="3">
    <source>
        <dbReference type="Google" id="ProtNLM"/>
    </source>
</evidence>
<reference key="1">
    <citation type="submission" date="2017-08" db="EMBL/GenBank/DDBJ databases">
        <title>A dynamic microbial community with high functional redundancy inhabits the cold, oxic subseafloor aquifer.</title>
        <authorList>
            <person name="Tully B.J."/>
            <person name="Wheat C.G."/>
            <person name="Glazer B.T."/>
            <person name="Huber J.A."/>
        </authorList>
    </citation>
    <scope>NUCLEOTIDE SEQUENCE [LARGE SCALE GENOMIC DNA]</scope>
</reference>
<protein>
    <recommendedName>
        <fullName evidence="3">SH3b domain-containing protein</fullName>
    </recommendedName>
</protein>
<reference evidence="2" key="2">
    <citation type="journal article" date="2018" name="ISME J.">
        <title>A dynamic microbial community with high functional redundancy inhabits the cold, oxic subseafloor aquifer.</title>
        <authorList>
            <person name="Tully B.J."/>
            <person name="Wheat C.G."/>
            <person name="Glazer B.T."/>
            <person name="Huber J.A."/>
        </authorList>
    </citation>
    <scope>NUCLEOTIDE SEQUENCE</scope>
    <source>
        <strain evidence="2">NORP83</strain>
    </source>
</reference>
<dbReference type="Gene3D" id="2.30.30.40">
    <property type="entry name" value="SH3 Domains"/>
    <property type="match status" value="1"/>
</dbReference>
<gene>
    <name evidence="2" type="ORF">COB13_08205</name>
</gene>
<feature type="chain" id="PRO_5012246748" description="SH3b domain-containing protein" evidence="1">
    <location>
        <begin position="22"/>
        <end position="187"/>
    </location>
</feature>
<organism evidence="2">
    <name type="scientific">OCS116 cluster bacterium</name>
    <dbReference type="NCBI Taxonomy" id="2030921"/>
    <lineage>
        <taxon>Bacteria</taxon>
        <taxon>Pseudomonadati</taxon>
        <taxon>Pseudomonadota</taxon>
        <taxon>Alphaproteobacteria</taxon>
        <taxon>OCS116 cluster</taxon>
    </lineage>
</organism>
<sequence>MRYFTVILVLIFAQFATYAYAHEGVKFECSKADEMIGVEFFAPENRAQITRSGDSFGVIYNDKDAYLNVFKQAQFYTGGAKTQLFIGMKKYECALFEKNNAANDQAFFTQTSGKSLGGKVRDAASMNSKQIGSLFEGNAIVITGNSGVNMNGYDWFEIEFKGRKAYQWGGIMCSDHAKLNGIYMQCE</sequence>
<dbReference type="AlphaFoldDB" id="A0A2A4Z1P2"/>